<name>A0A9X4XLJ2_9BRAD</name>
<evidence type="ECO:0000256" key="5">
    <source>
        <dbReference type="ARBA" id="ARBA00022692"/>
    </source>
</evidence>
<keyword evidence="2" id="KW-1003">Cell membrane</keyword>
<feature type="transmembrane region" description="Helical" evidence="8">
    <location>
        <begin position="331"/>
        <end position="350"/>
    </location>
</feature>
<feature type="transmembrane region" description="Helical" evidence="8">
    <location>
        <begin position="446"/>
        <end position="469"/>
    </location>
</feature>
<evidence type="ECO:0000256" key="2">
    <source>
        <dbReference type="ARBA" id="ARBA00022475"/>
    </source>
</evidence>
<feature type="transmembrane region" description="Helical" evidence="8">
    <location>
        <begin position="145"/>
        <end position="162"/>
    </location>
</feature>
<proteinExistence type="predicted"/>
<evidence type="ECO:0000256" key="4">
    <source>
        <dbReference type="ARBA" id="ARBA00022679"/>
    </source>
</evidence>
<feature type="transmembrane region" description="Helical" evidence="8">
    <location>
        <begin position="356"/>
        <end position="377"/>
    </location>
</feature>
<feature type="transmembrane region" description="Helical" evidence="8">
    <location>
        <begin position="32"/>
        <end position="51"/>
    </location>
</feature>
<reference evidence="10 11" key="1">
    <citation type="submission" date="2019-11" db="EMBL/GenBank/DDBJ databases">
        <title>Whole-genome sequence of Rhodoplanes serenus DSM 18633, type strain.</title>
        <authorList>
            <person name="Kyndt J.A."/>
            <person name="Meyer T.E."/>
        </authorList>
    </citation>
    <scope>NUCLEOTIDE SEQUENCE [LARGE SCALE GENOMIC DNA]</scope>
    <source>
        <strain evidence="10 11">DSM 18633</strain>
    </source>
</reference>
<comment type="subcellular location">
    <subcellularLocation>
        <location evidence="1">Cell membrane</location>
        <topology evidence="1">Multi-pass membrane protein</topology>
    </subcellularLocation>
</comment>
<evidence type="ECO:0000313" key="11">
    <source>
        <dbReference type="Proteomes" id="UP000438991"/>
    </source>
</evidence>
<gene>
    <name evidence="10" type="ORF">GJ689_14470</name>
</gene>
<dbReference type="PANTHER" id="PTHR33908:SF3">
    <property type="entry name" value="UNDECAPRENYL PHOSPHATE-ALPHA-4-AMINO-4-DEOXY-L-ARABINOSE ARABINOSYL TRANSFERASE"/>
    <property type="match status" value="1"/>
</dbReference>
<dbReference type="InterPro" id="IPR050297">
    <property type="entry name" value="LipidA_mod_glycosyltrf_83"/>
</dbReference>
<feature type="transmembrane region" description="Helical" evidence="8">
    <location>
        <begin position="169"/>
        <end position="187"/>
    </location>
</feature>
<dbReference type="InterPro" id="IPR038731">
    <property type="entry name" value="RgtA/B/C-like"/>
</dbReference>
<keyword evidence="6 8" id="KW-1133">Transmembrane helix</keyword>
<keyword evidence="5 8" id="KW-0812">Transmembrane</keyword>
<evidence type="ECO:0000259" key="9">
    <source>
        <dbReference type="Pfam" id="PF13231"/>
    </source>
</evidence>
<dbReference type="Pfam" id="PF13231">
    <property type="entry name" value="PMT_2"/>
    <property type="match status" value="1"/>
</dbReference>
<keyword evidence="4" id="KW-0808">Transferase</keyword>
<dbReference type="GO" id="GO:0016763">
    <property type="term" value="F:pentosyltransferase activity"/>
    <property type="evidence" value="ECO:0007669"/>
    <property type="project" value="TreeGrafter"/>
</dbReference>
<feature type="transmembrane region" description="Helical" evidence="8">
    <location>
        <begin position="414"/>
        <end position="434"/>
    </location>
</feature>
<evidence type="ECO:0000256" key="1">
    <source>
        <dbReference type="ARBA" id="ARBA00004651"/>
    </source>
</evidence>
<dbReference type="Proteomes" id="UP000438991">
    <property type="component" value="Unassembled WGS sequence"/>
</dbReference>
<feature type="transmembrane region" description="Helical" evidence="8">
    <location>
        <begin position="389"/>
        <end position="408"/>
    </location>
</feature>
<evidence type="ECO:0000256" key="3">
    <source>
        <dbReference type="ARBA" id="ARBA00022676"/>
    </source>
</evidence>
<accession>A0A9X4XLJ2</accession>
<sequence length="576" mass="62739">MPLTSATSTSSRLVATRLRALLVWASRSRRNAMVLLVATSLLAFLPGFFTLPPIDRDEARFAQATKQMVESGDYIDIRFQEESRYKKPVGIYWLQALVVNGAEAIGVREALTRIWLYRIPSLTGAIAAVLLTWWTALAFVSRRGAVLAGLMMAGSILLGVEARLAKTDAMLLATVVAAMGAMARAYLVERGVRREDDRRPWMLPAIFWTAMAAGFLIKGPLILMVVGLTVVALAVVDRSARFLLRLRPLPGLAWMLLLVLPWFVAIVMKSGDSFFAESVGRDLWAKVGSGQESHGAPPGYYLLLFWGTFFPASILVPMAAGAVWRGRRHPAVVYLLAWLVPTWLAFEAAMTKLPHYVLPVYPAVAILLALVIDHRALSTNKWLRRAPMWWFILIAALAIGLIVINITIGQRLGLITWGLSAAALIVALVAWWLFEADGVEVSLMRAVVASMLISTAAFAATFATIGPLFPSLQLARFVAFGQCDRPAVATAGFHEPSLVFLVGTQVQHVTGPGAADFLAAGDGRCRYAFVDSRHERAFAQRAEALGLRYRSGLRLEGVNISSGRSVSIAAFVGGLP</sequence>
<dbReference type="GO" id="GO:0005886">
    <property type="term" value="C:plasma membrane"/>
    <property type="evidence" value="ECO:0007669"/>
    <property type="project" value="UniProtKB-SubCell"/>
</dbReference>
<dbReference type="RefSeq" id="WP_155480124.1">
    <property type="nucleotide sequence ID" value="NZ_WNKV01000010.1"/>
</dbReference>
<feature type="transmembrane region" description="Helical" evidence="8">
    <location>
        <begin position="207"/>
        <end position="236"/>
    </location>
</feature>
<comment type="caution">
    <text evidence="10">The sequence shown here is derived from an EMBL/GenBank/DDBJ whole genome shotgun (WGS) entry which is preliminary data.</text>
</comment>
<dbReference type="GO" id="GO:0009103">
    <property type="term" value="P:lipopolysaccharide biosynthetic process"/>
    <property type="evidence" value="ECO:0007669"/>
    <property type="project" value="TreeGrafter"/>
</dbReference>
<evidence type="ECO:0000256" key="8">
    <source>
        <dbReference type="SAM" id="Phobius"/>
    </source>
</evidence>
<organism evidence="10 11">
    <name type="scientific">Rhodoplanes serenus</name>
    <dbReference type="NCBI Taxonomy" id="200615"/>
    <lineage>
        <taxon>Bacteria</taxon>
        <taxon>Pseudomonadati</taxon>
        <taxon>Pseudomonadota</taxon>
        <taxon>Alphaproteobacteria</taxon>
        <taxon>Hyphomicrobiales</taxon>
        <taxon>Nitrobacteraceae</taxon>
        <taxon>Rhodoplanes</taxon>
    </lineage>
</organism>
<keyword evidence="7 8" id="KW-0472">Membrane</keyword>
<evidence type="ECO:0000313" key="10">
    <source>
        <dbReference type="EMBL" id="MTW17408.1"/>
    </source>
</evidence>
<evidence type="ECO:0000256" key="7">
    <source>
        <dbReference type="ARBA" id="ARBA00023136"/>
    </source>
</evidence>
<feature type="transmembrane region" description="Helical" evidence="8">
    <location>
        <begin position="115"/>
        <end position="139"/>
    </location>
</feature>
<feature type="transmembrane region" description="Helical" evidence="8">
    <location>
        <begin position="300"/>
        <end position="324"/>
    </location>
</feature>
<evidence type="ECO:0000256" key="6">
    <source>
        <dbReference type="ARBA" id="ARBA00022989"/>
    </source>
</evidence>
<dbReference type="EMBL" id="WNKV01000010">
    <property type="protein sequence ID" value="MTW17408.1"/>
    <property type="molecule type" value="Genomic_DNA"/>
</dbReference>
<dbReference type="PANTHER" id="PTHR33908">
    <property type="entry name" value="MANNOSYLTRANSFERASE YKCB-RELATED"/>
    <property type="match status" value="1"/>
</dbReference>
<dbReference type="GO" id="GO:0010041">
    <property type="term" value="P:response to iron(III) ion"/>
    <property type="evidence" value="ECO:0007669"/>
    <property type="project" value="TreeGrafter"/>
</dbReference>
<keyword evidence="3" id="KW-0328">Glycosyltransferase</keyword>
<feature type="transmembrane region" description="Helical" evidence="8">
    <location>
        <begin position="248"/>
        <end position="268"/>
    </location>
</feature>
<protein>
    <submittedName>
        <fullName evidence="10">Phospholipid carrier-dependent glycosyltransferase</fullName>
    </submittedName>
</protein>
<dbReference type="AlphaFoldDB" id="A0A9X4XLJ2"/>
<feature type="domain" description="Glycosyltransferase RgtA/B/C/D-like" evidence="9">
    <location>
        <begin position="113"/>
        <end position="263"/>
    </location>
</feature>